<organism evidence="8 9">
    <name type="scientific">Chthonomonas calidirosea (strain DSM 23976 / ICMP 18418 / T49)</name>
    <dbReference type="NCBI Taxonomy" id="1303518"/>
    <lineage>
        <taxon>Bacteria</taxon>
        <taxon>Bacillati</taxon>
        <taxon>Armatimonadota</taxon>
        <taxon>Chthonomonadia</taxon>
        <taxon>Chthonomonadales</taxon>
        <taxon>Chthonomonadaceae</taxon>
        <taxon>Chthonomonas</taxon>
    </lineage>
</organism>
<dbReference type="InParanoid" id="S0EYG4"/>
<keyword evidence="5 8" id="KW-0378">Hydrolase</keyword>
<dbReference type="PANTHER" id="PTHR11409:SF43">
    <property type="entry name" value="ADENOSINE DEAMINASE"/>
    <property type="match status" value="1"/>
</dbReference>
<evidence type="ECO:0000256" key="6">
    <source>
        <dbReference type="ARBA" id="ARBA00022833"/>
    </source>
</evidence>
<evidence type="ECO:0000259" key="7">
    <source>
        <dbReference type="Pfam" id="PF00962"/>
    </source>
</evidence>
<name>S0EYG4_CHTCT</name>
<feature type="domain" description="Adenosine deaminase" evidence="7">
    <location>
        <begin position="5"/>
        <end position="320"/>
    </location>
</feature>
<keyword evidence="9" id="KW-1185">Reference proteome</keyword>
<accession>S0EYG4</accession>
<dbReference type="GO" id="GO:0046872">
    <property type="term" value="F:metal ion binding"/>
    <property type="evidence" value="ECO:0007669"/>
    <property type="project" value="UniProtKB-KW"/>
</dbReference>
<dbReference type="PANTHER" id="PTHR11409">
    <property type="entry name" value="ADENOSINE DEAMINASE"/>
    <property type="match status" value="1"/>
</dbReference>
<evidence type="ECO:0000256" key="4">
    <source>
        <dbReference type="ARBA" id="ARBA00022723"/>
    </source>
</evidence>
<dbReference type="SUPFAM" id="SSF51556">
    <property type="entry name" value="Metallo-dependent hydrolases"/>
    <property type="match status" value="1"/>
</dbReference>
<dbReference type="EMBL" id="HF951689">
    <property type="protein sequence ID" value="CCW34892.1"/>
    <property type="molecule type" value="Genomic_DNA"/>
</dbReference>
<dbReference type="KEGG" id="ccz:CCALI_01070"/>
<dbReference type="InterPro" id="IPR032466">
    <property type="entry name" value="Metal_Hydrolase"/>
</dbReference>
<dbReference type="InterPro" id="IPR001365">
    <property type="entry name" value="A_deaminase_dom"/>
</dbReference>
<dbReference type="GO" id="GO:0005829">
    <property type="term" value="C:cytosol"/>
    <property type="evidence" value="ECO:0007669"/>
    <property type="project" value="TreeGrafter"/>
</dbReference>
<keyword evidence="4" id="KW-0479">Metal-binding</keyword>
<dbReference type="OrthoDB" id="105475at2"/>
<comment type="cofactor">
    <cofactor evidence="1">
        <name>Zn(2+)</name>
        <dbReference type="ChEBI" id="CHEBI:29105"/>
    </cofactor>
</comment>
<evidence type="ECO:0000256" key="2">
    <source>
        <dbReference type="ARBA" id="ARBA00006676"/>
    </source>
</evidence>
<dbReference type="AlphaFoldDB" id="S0EYG4"/>
<protein>
    <recommendedName>
        <fullName evidence="3">adenosine deaminase</fullName>
        <ecNumber evidence="3">3.5.4.4</ecNumber>
    </recommendedName>
</protein>
<dbReference type="Gene3D" id="3.20.20.140">
    <property type="entry name" value="Metal-dependent hydrolases"/>
    <property type="match status" value="1"/>
</dbReference>
<dbReference type="InterPro" id="IPR006330">
    <property type="entry name" value="Ado/ade_deaminase"/>
</dbReference>
<evidence type="ECO:0000256" key="1">
    <source>
        <dbReference type="ARBA" id="ARBA00001947"/>
    </source>
</evidence>
<dbReference type="PATRIC" id="fig|1303518.3.peg.1089"/>
<dbReference type="GO" id="GO:0004000">
    <property type="term" value="F:adenosine deaminase activity"/>
    <property type="evidence" value="ECO:0007669"/>
    <property type="project" value="UniProtKB-ARBA"/>
</dbReference>
<dbReference type="STRING" id="454171.CP488_00086"/>
<dbReference type="GO" id="GO:0006154">
    <property type="term" value="P:adenosine catabolic process"/>
    <property type="evidence" value="ECO:0007669"/>
    <property type="project" value="TreeGrafter"/>
</dbReference>
<dbReference type="Pfam" id="PF00962">
    <property type="entry name" value="A_deaminase"/>
    <property type="match status" value="1"/>
</dbReference>
<dbReference type="GO" id="GO:0046103">
    <property type="term" value="P:inosine biosynthetic process"/>
    <property type="evidence" value="ECO:0007669"/>
    <property type="project" value="TreeGrafter"/>
</dbReference>
<comment type="similarity">
    <text evidence="2">Belongs to the metallo-dependent hydrolases superfamily. Adenosine and AMP deaminases family.</text>
</comment>
<evidence type="ECO:0000313" key="9">
    <source>
        <dbReference type="Proteomes" id="UP000014227"/>
    </source>
</evidence>
<dbReference type="GO" id="GO:0043103">
    <property type="term" value="P:hypoxanthine salvage"/>
    <property type="evidence" value="ECO:0007669"/>
    <property type="project" value="TreeGrafter"/>
</dbReference>
<proteinExistence type="inferred from homology"/>
<gene>
    <name evidence="8" type="ORF">CCALI_01070</name>
</gene>
<dbReference type="eggNOG" id="COG1816">
    <property type="taxonomic scope" value="Bacteria"/>
</dbReference>
<dbReference type="HOGENOM" id="CLU_806378_0_0_0"/>
<dbReference type="Proteomes" id="UP000014227">
    <property type="component" value="Chromosome I"/>
</dbReference>
<evidence type="ECO:0000313" key="8">
    <source>
        <dbReference type="EMBL" id="CCW34892.1"/>
    </source>
</evidence>
<dbReference type="EC" id="3.5.4.4" evidence="3"/>
<evidence type="ECO:0000256" key="3">
    <source>
        <dbReference type="ARBA" id="ARBA00012784"/>
    </source>
</evidence>
<keyword evidence="6" id="KW-0862">Zinc</keyword>
<reference evidence="9" key="1">
    <citation type="submission" date="2013-03" db="EMBL/GenBank/DDBJ databases">
        <title>Genome sequence of Chthonomonas calidirosea, the first sequenced genome from the Armatimonadetes phylum (formally candidate division OP10).</title>
        <authorList>
            <person name="Lee K.C.Y."/>
            <person name="Morgan X.C."/>
            <person name="Dunfield P.F."/>
            <person name="Tamas I."/>
            <person name="Houghton K.M."/>
            <person name="Vyssotski M."/>
            <person name="Ryan J.L.J."/>
            <person name="Lagutin K."/>
            <person name="McDonald I.R."/>
            <person name="Stott M.B."/>
        </authorList>
    </citation>
    <scope>NUCLEOTIDE SEQUENCE [LARGE SCALE GENOMIC DNA]</scope>
    <source>
        <strain evidence="9">DSM 23976 / ICMP 18418 / T49</strain>
    </source>
</reference>
<evidence type="ECO:0000256" key="5">
    <source>
        <dbReference type="ARBA" id="ARBA00022801"/>
    </source>
</evidence>
<dbReference type="RefSeq" id="WP_016482440.1">
    <property type="nucleotide sequence ID" value="NC_021487.1"/>
</dbReference>
<sequence length="344" mass="39591">MPLYAELHRHLGGAVVPRIFWRFLHRHNHPLAARYPDYESFERFVTRPRATLTEFLELHTMVEQVQTLENLPYFISKLVRGAYVFEGILYMELRYTPFYRTDPAFSETQRLLQMREVVRTVQLAAESSEYPLILRQILCMHSRLPYSINRAIVDLAASEPECVCGVDLAGPDTLYAGRLQEWIDLFSYARSFGLKTTCHLFETPNGLYPELLPYVDRIGHGIQIPLRQPELLEAIAARGQCLEVCPTSYLRTGTMQSLEALREVFERCERAGVDIAICTDNPGLHNVRLPFEYENLLTLDIINFDQLRRCQQAAYRHAFAWPHADSPDSLIANITGSARLVQSE</sequence>